<evidence type="ECO:0000313" key="1">
    <source>
        <dbReference type="EMBL" id="KUL21407.1"/>
    </source>
</evidence>
<name>A0A101J712_CHLLI</name>
<protein>
    <submittedName>
        <fullName evidence="1">Uncharacterized protein</fullName>
    </submittedName>
</protein>
<evidence type="ECO:0000313" key="2">
    <source>
        <dbReference type="Proteomes" id="UP000053937"/>
    </source>
</evidence>
<gene>
    <name evidence="1" type="ORF">ASB62_08130</name>
</gene>
<sequence length="79" mass="9232">MKKIGDDSDLLVYGFECYCAGNYFHWNSLQQIMQEVPLSQEPKDLERSFENELMESVRESGIEVQVGRNRSLKEVMKDL</sequence>
<accession>A0A101J712</accession>
<dbReference type="Proteomes" id="UP000053937">
    <property type="component" value="Unassembled WGS sequence"/>
</dbReference>
<comment type="caution">
    <text evidence="1">The sequence shown here is derived from an EMBL/GenBank/DDBJ whole genome shotgun (WGS) entry which is preliminary data.</text>
</comment>
<dbReference type="AlphaFoldDB" id="A0A101J712"/>
<reference evidence="1 2" key="1">
    <citation type="submission" date="2015-10" db="EMBL/GenBank/DDBJ databases">
        <title>Draft Genome Sequence of Chlorobium limicola strain Frasassi Growing under Artificial Lighting in the Frasassi Cave System.</title>
        <authorList>
            <person name="Mansor M."/>
            <person name="Macalady J."/>
        </authorList>
    </citation>
    <scope>NUCLEOTIDE SEQUENCE [LARGE SCALE GENOMIC DNA]</scope>
    <source>
        <strain evidence="1 2">Frasassi</strain>
    </source>
</reference>
<dbReference type="EMBL" id="LMBR01000208">
    <property type="protein sequence ID" value="KUL21407.1"/>
    <property type="molecule type" value="Genomic_DNA"/>
</dbReference>
<proteinExistence type="predicted"/>
<keyword evidence="2" id="KW-1185">Reference proteome</keyword>
<organism evidence="1 2">
    <name type="scientific">Chlorobium limicola</name>
    <dbReference type="NCBI Taxonomy" id="1092"/>
    <lineage>
        <taxon>Bacteria</taxon>
        <taxon>Pseudomonadati</taxon>
        <taxon>Chlorobiota</taxon>
        <taxon>Chlorobiia</taxon>
        <taxon>Chlorobiales</taxon>
        <taxon>Chlorobiaceae</taxon>
        <taxon>Chlorobium/Pelodictyon group</taxon>
        <taxon>Chlorobium</taxon>
    </lineage>
</organism>